<comment type="caution">
    <text evidence="1">The sequence shown here is derived from an EMBL/GenBank/DDBJ whole genome shotgun (WGS) entry which is preliminary data.</text>
</comment>
<accession>A0ABX0BZL3</accession>
<name>A0ABX0BZL3_9PSEU</name>
<evidence type="ECO:0000313" key="2">
    <source>
        <dbReference type="Proteomes" id="UP000470404"/>
    </source>
</evidence>
<protein>
    <submittedName>
        <fullName evidence="1">Uncharacterized protein</fullName>
    </submittedName>
</protein>
<keyword evidence="2" id="KW-1185">Reference proteome</keyword>
<dbReference type="RefSeq" id="WP_157904871.1">
    <property type="nucleotide sequence ID" value="NZ_JAAGNC010000160.1"/>
</dbReference>
<organism evidence="1 2">
    <name type="scientific">Amycolatopsis rubida</name>
    <dbReference type="NCBI Taxonomy" id="112413"/>
    <lineage>
        <taxon>Bacteria</taxon>
        <taxon>Bacillati</taxon>
        <taxon>Actinomycetota</taxon>
        <taxon>Actinomycetes</taxon>
        <taxon>Pseudonocardiales</taxon>
        <taxon>Pseudonocardiaceae</taxon>
        <taxon>Amycolatopsis</taxon>
    </lineage>
</organism>
<dbReference type="EMBL" id="JAAGNC010000160">
    <property type="protein sequence ID" value="NEC59930.1"/>
    <property type="molecule type" value="Genomic_DNA"/>
</dbReference>
<evidence type="ECO:0000313" key="1">
    <source>
        <dbReference type="EMBL" id="NEC59930.1"/>
    </source>
</evidence>
<proteinExistence type="predicted"/>
<gene>
    <name evidence="1" type="ORF">G3I59_31180</name>
</gene>
<reference evidence="1 2" key="1">
    <citation type="submission" date="2020-01" db="EMBL/GenBank/DDBJ databases">
        <title>Insect and environment-associated Actinomycetes.</title>
        <authorList>
            <person name="Currrie C."/>
            <person name="Chevrette M."/>
            <person name="Carlson C."/>
            <person name="Stubbendieck R."/>
            <person name="Wendt-Pienkowski E."/>
        </authorList>
    </citation>
    <scope>NUCLEOTIDE SEQUENCE [LARGE SCALE GENOMIC DNA]</scope>
    <source>
        <strain evidence="1 2">SID8386</strain>
    </source>
</reference>
<dbReference type="Proteomes" id="UP000470404">
    <property type="component" value="Unassembled WGS sequence"/>
</dbReference>
<sequence length="145" mass="16289">MARGTKRQKFAITTEKLFNVTIVAEFNSHHSQDLPEVIGVINDLWDYAGEVHASAELQDTAYEMLMSMRRESRPGSLPEVKFIELESGSLEVDARSLYDRLWLMAAGGIAPEDEAPFRLLGGFVNDAYNNWVPSEPYVPLPSIED</sequence>